<dbReference type="NCBIfam" id="TIGR01460">
    <property type="entry name" value="HAD-SF-IIA"/>
    <property type="match status" value="1"/>
</dbReference>
<dbReference type="Gene3D" id="3.40.50.1000">
    <property type="entry name" value="HAD superfamily/HAD-like"/>
    <property type="match status" value="2"/>
</dbReference>
<dbReference type="PANTHER" id="PTHR19288:SF46">
    <property type="entry name" value="HALOACID DEHALOGENASE-LIKE HYDROLASE DOMAIN-CONTAINING PROTEIN 2"/>
    <property type="match status" value="1"/>
</dbReference>
<dbReference type="EMBL" id="FOTC01000002">
    <property type="protein sequence ID" value="SFL12328.1"/>
    <property type="molecule type" value="Genomic_DNA"/>
</dbReference>
<dbReference type="Pfam" id="PF13344">
    <property type="entry name" value="Hydrolase_6"/>
    <property type="match status" value="1"/>
</dbReference>
<accession>A0A1I4F2Y8</accession>
<gene>
    <name evidence="1" type="ORF">SAMN04487950_2595</name>
</gene>
<evidence type="ECO:0000313" key="1">
    <source>
        <dbReference type="EMBL" id="SFL12328.1"/>
    </source>
</evidence>
<dbReference type="GO" id="GO:0005737">
    <property type="term" value="C:cytoplasm"/>
    <property type="evidence" value="ECO:0007669"/>
    <property type="project" value="TreeGrafter"/>
</dbReference>
<organism evidence="1 2">
    <name type="scientific">Halogranum rubrum</name>
    <dbReference type="NCBI Taxonomy" id="553466"/>
    <lineage>
        <taxon>Archaea</taxon>
        <taxon>Methanobacteriati</taxon>
        <taxon>Methanobacteriota</taxon>
        <taxon>Stenosarchaea group</taxon>
        <taxon>Halobacteria</taxon>
        <taxon>Halobacteriales</taxon>
        <taxon>Haloferacaceae</taxon>
    </lineage>
</organism>
<reference evidence="2" key="1">
    <citation type="submission" date="2016-10" db="EMBL/GenBank/DDBJ databases">
        <authorList>
            <person name="Varghese N."/>
            <person name="Submissions S."/>
        </authorList>
    </citation>
    <scope>NUCLEOTIDE SEQUENCE [LARGE SCALE GENOMIC DNA]</scope>
    <source>
        <strain evidence="2">CGMCC 1.7738</strain>
    </source>
</reference>
<keyword evidence="2" id="KW-1185">Reference proteome</keyword>
<dbReference type="PANTHER" id="PTHR19288">
    <property type="entry name" value="4-NITROPHENYLPHOSPHATASE-RELATED"/>
    <property type="match status" value="1"/>
</dbReference>
<dbReference type="STRING" id="553466.SAMN04487950_2595"/>
<dbReference type="RefSeq" id="WP_089869849.1">
    <property type="nucleotide sequence ID" value="NZ_FOTC01000002.1"/>
</dbReference>
<dbReference type="SUPFAM" id="SSF56784">
    <property type="entry name" value="HAD-like"/>
    <property type="match status" value="1"/>
</dbReference>
<sequence>MTYRGAVLDVDGTVVRGDTPIPGARDALDALDDAGIRRLFLSNNPTKAPRAYVDRFERAGFAVDADEVMTSGTVTVSYLAEHHATDDLFVVGESGFCTQLDEEGLTVVDDPNDAETVVVSIDREFTYDRLTQALHALDGDVPFVGTDPDVTIPTDEGLVPGSGAIIRAVAGVAERDPNRILGKPDEYAQQLALDYLGVPAEDCLVVGDRLNTDIALGARAGMTTVLVRTGVTDQDTLNDSDVEPDYVLDSIADIGRVLNDS</sequence>
<dbReference type="InterPro" id="IPR023214">
    <property type="entry name" value="HAD_sf"/>
</dbReference>
<dbReference type="PIRSF" id="PIRSF000915">
    <property type="entry name" value="PGP-type_phosphatase"/>
    <property type="match status" value="1"/>
</dbReference>
<dbReference type="Proteomes" id="UP000199607">
    <property type="component" value="Unassembled WGS sequence"/>
</dbReference>
<evidence type="ECO:0000313" key="2">
    <source>
        <dbReference type="Proteomes" id="UP000199607"/>
    </source>
</evidence>
<protein>
    <submittedName>
        <fullName evidence="1">4-nitrophenyl phosphatase</fullName>
    </submittedName>
</protein>
<name>A0A1I4F2Y8_9EURY</name>
<dbReference type="InterPro" id="IPR006357">
    <property type="entry name" value="HAD-SF_hydro_IIA"/>
</dbReference>
<proteinExistence type="predicted"/>
<dbReference type="InterPro" id="IPR036412">
    <property type="entry name" value="HAD-like_sf"/>
</dbReference>
<dbReference type="Pfam" id="PF13242">
    <property type="entry name" value="Hydrolase_like"/>
    <property type="match status" value="1"/>
</dbReference>
<dbReference type="AlphaFoldDB" id="A0A1I4F2Y8"/>
<dbReference type="GO" id="GO:0016791">
    <property type="term" value="F:phosphatase activity"/>
    <property type="evidence" value="ECO:0007669"/>
    <property type="project" value="TreeGrafter"/>
</dbReference>